<name>A0A0F9GT52_9ZZZZ</name>
<feature type="transmembrane region" description="Helical" evidence="1">
    <location>
        <begin position="12"/>
        <end position="35"/>
    </location>
</feature>
<organism evidence="2">
    <name type="scientific">marine sediment metagenome</name>
    <dbReference type="NCBI Taxonomy" id="412755"/>
    <lineage>
        <taxon>unclassified sequences</taxon>
        <taxon>metagenomes</taxon>
        <taxon>ecological metagenomes</taxon>
    </lineage>
</organism>
<keyword evidence="1" id="KW-1133">Transmembrane helix</keyword>
<protein>
    <submittedName>
        <fullName evidence="2">Uncharacterized protein</fullName>
    </submittedName>
</protein>
<evidence type="ECO:0000256" key="1">
    <source>
        <dbReference type="SAM" id="Phobius"/>
    </source>
</evidence>
<keyword evidence="1" id="KW-0472">Membrane</keyword>
<dbReference type="AlphaFoldDB" id="A0A0F9GT52"/>
<reference evidence="2" key="1">
    <citation type="journal article" date="2015" name="Nature">
        <title>Complex archaea that bridge the gap between prokaryotes and eukaryotes.</title>
        <authorList>
            <person name="Spang A."/>
            <person name="Saw J.H."/>
            <person name="Jorgensen S.L."/>
            <person name="Zaremba-Niedzwiedzka K."/>
            <person name="Martijn J."/>
            <person name="Lind A.E."/>
            <person name="van Eijk R."/>
            <person name="Schleper C."/>
            <person name="Guy L."/>
            <person name="Ettema T.J."/>
        </authorList>
    </citation>
    <scope>NUCLEOTIDE SEQUENCE</scope>
</reference>
<comment type="caution">
    <text evidence="2">The sequence shown here is derived from an EMBL/GenBank/DDBJ whole genome shotgun (WGS) entry which is preliminary data.</text>
</comment>
<gene>
    <name evidence="2" type="ORF">LCGC14_1871060</name>
</gene>
<keyword evidence="1" id="KW-0812">Transmembrane</keyword>
<sequence>MTTLQQYVRMVFHIGVGVGLFLGTCLGLVIGALALS</sequence>
<accession>A0A0F9GT52</accession>
<dbReference type="EMBL" id="LAZR01019094">
    <property type="protein sequence ID" value="KKL93806.1"/>
    <property type="molecule type" value="Genomic_DNA"/>
</dbReference>
<evidence type="ECO:0000313" key="2">
    <source>
        <dbReference type="EMBL" id="KKL93806.1"/>
    </source>
</evidence>
<proteinExistence type="predicted"/>